<sequence length="61" mass="6517">MHIRSILKLIARDERGGTAIEYGLIASLIVIACIGAFEAVANENTGLWAVISNKVSDNMGE</sequence>
<dbReference type="Pfam" id="PF04964">
    <property type="entry name" value="Flp_Fap"/>
    <property type="match status" value="1"/>
</dbReference>
<proteinExistence type="predicted"/>
<reference evidence="2 3" key="1">
    <citation type="submission" date="2022-08" db="EMBL/GenBank/DDBJ databases">
        <title>Polyphasic taxonomy analysis of Qipengyuania sp.RS5-5.</title>
        <authorList>
            <person name="Xamxidin M."/>
            <person name="Wu M."/>
        </authorList>
    </citation>
    <scope>NUCLEOTIDE SEQUENCE [LARGE SCALE GENOMIC DNA]</scope>
    <source>
        <strain evidence="2 3">RS5-5</strain>
    </source>
</reference>
<dbReference type="Proteomes" id="UP001206067">
    <property type="component" value="Unassembled WGS sequence"/>
</dbReference>
<evidence type="ECO:0000313" key="2">
    <source>
        <dbReference type="EMBL" id="MCR2834065.1"/>
    </source>
</evidence>
<accession>A0ABT1XQX4</accession>
<evidence type="ECO:0000256" key="1">
    <source>
        <dbReference type="SAM" id="Phobius"/>
    </source>
</evidence>
<organism evidence="2 3">
    <name type="scientific">Parerythrobacter lacustris</name>
    <dbReference type="NCBI Taxonomy" id="2969984"/>
    <lineage>
        <taxon>Bacteria</taxon>
        <taxon>Pseudomonadati</taxon>
        <taxon>Pseudomonadota</taxon>
        <taxon>Alphaproteobacteria</taxon>
        <taxon>Sphingomonadales</taxon>
        <taxon>Erythrobacteraceae</taxon>
        <taxon>Parerythrobacter</taxon>
    </lineage>
</organism>
<keyword evidence="1" id="KW-0472">Membrane</keyword>
<dbReference type="PROSITE" id="PS51257">
    <property type="entry name" value="PROKAR_LIPOPROTEIN"/>
    <property type="match status" value="1"/>
</dbReference>
<keyword evidence="1" id="KW-0812">Transmembrane</keyword>
<dbReference type="InterPro" id="IPR007047">
    <property type="entry name" value="Flp_Fap"/>
</dbReference>
<dbReference type="EMBL" id="JANKHH010000004">
    <property type="protein sequence ID" value="MCR2834065.1"/>
    <property type="molecule type" value="Genomic_DNA"/>
</dbReference>
<feature type="transmembrane region" description="Helical" evidence="1">
    <location>
        <begin position="20"/>
        <end position="41"/>
    </location>
</feature>
<protein>
    <submittedName>
        <fullName evidence="2">Flp family type IVb pilin</fullName>
    </submittedName>
</protein>
<comment type="caution">
    <text evidence="2">The sequence shown here is derived from an EMBL/GenBank/DDBJ whole genome shotgun (WGS) entry which is preliminary data.</text>
</comment>
<evidence type="ECO:0000313" key="3">
    <source>
        <dbReference type="Proteomes" id="UP001206067"/>
    </source>
</evidence>
<name>A0ABT1XQX4_9SPHN</name>
<gene>
    <name evidence="2" type="ORF">NSO95_08935</name>
</gene>
<keyword evidence="3" id="KW-1185">Reference proteome</keyword>
<dbReference type="RefSeq" id="WP_257595849.1">
    <property type="nucleotide sequence ID" value="NZ_JANKHH010000004.1"/>
</dbReference>
<keyword evidence="1" id="KW-1133">Transmembrane helix</keyword>